<protein>
    <submittedName>
        <fullName evidence="1">Uncharacterized protein</fullName>
    </submittedName>
</protein>
<gene>
    <name evidence="1" type="ORF">C3B59_17240</name>
</gene>
<sequence length="419" mass="45801">MEIDLDDIAQYADYAGRSAAETYGPTYEVLGVGYIVGRKHYPYSAFENVLAQASAASLASVFPNEHYSSRIVPAIDDGRMFDTLGSELVRGYSLDVIDGRVLAKVSQRFRDGRHMPELEAFINSYLSDNPCKLAQFTEFGDRPPHDFAWLEPKDDDTADLIDWKAEELKSFMANLADEPREVVATLELRPGNDRVFDLLHAAADLSAALSSMHDPKQVDVSVVQAWFRAGRFDLMLGLVENEWLEVKSQAYQVSSPTPTELQNRQKIELAQDVARFANGPVEAVLLIGYEEAKRGNESVLARVSPTALTATHASQYHAILDSRVFPAVVGLSIEVVEAPGGGSLMMITVPVQPAEMQPYLVHGAIVSGKYDGAFFSVMTRRGEGSITMLASQIHGYLVAGRAALNASAHPTVESTDTPS</sequence>
<reference evidence="1 2" key="1">
    <citation type="submission" date="2018-01" db="EMBL/GenBank/DDBJ databases">
        <title>Cryobacterium sp. nov., from glaciers in China.</title>
        <authorList>
            <person name="Liu Q."/>
            <person name="Xin Y.-H."/>
        </authorList>
    </citation>
    <scope>NUCLEOTIDE SEQUENCE [LARGE SCALE GENOMIC DNA]</scope>
    <source>
        <strain evidence="1 2">TMB1-8</strain>
    </source>
</reference>
<proteinExistence type="predicted"/>
<comment type="caution">
    <text evidence="1">The sequence shown here is derived from an EMBL/GenBank/DDBJ whole genome shotgun (WGS) entry which is preliminary data.</text>
</comment>
<accession>A0A2S3Z5W3</accession>
<dbReference type="EMBL" id="PPXF01000065">
    <property type="protein sequence ID" value="POH59638.1"/>
    <property type="molecule type" value="Genomic_DNA"/>
</dbReference>
<name>A0A2S3Z5W3_9MICO</name>
<evidence type="ECO:0000313" key="1">
    <source>
        <dbReference type="EMBL" id="POH59638.1"/>
    </source>
</evidence>
<organism evidence="1 2">
    <name type="scientific">Cryobacterium zongtaii</name>
    <dbReference type="NCBI Taxonomy" id="1259217"/>
    <lineage>
        <taxon>Bacteria</taxon>
        <taxon>Bacillati</taxon>
        <taxon>Actinomycetota</taxon>
        <taxon>Actinomycetes</taxon>
        <taxon>Micrococcales</taxon>
        <taxon>Microbacteriaceae</taxon>
        <taxon>Cryobacterium</taxon>
    </lineage>
</organism>
<dbReference type="AlphaFoldDB" id="A0A2S3Z5W3"/>
<evidence type="ECO:0000313" key="2">
    <source>
        <dbReference type="Proteomes" id="UP000237104"/>
    </source>
</evidence>
<dbReference type="Proteomes" id="UP000237104">
    <property type="component" value="Unassembled WGS sequence"/>
</dbReference>